<comment type="caution">
    <text evidence="1">The sequence shown here is derived from an EMBL/GenBank/DDBJ whole genome shotgun (WGS) entry which is preliminary data.</text>
</comment>
<name>A0A0G1SIA5_9BACT</name>
<gene>
    <name evidence="1" type="ORF">UX92_C0014G0027</name>
</gene>
<proteinExistence type="predicted"/>
<dbReference type="EMBL" id="LCOA01000014">
    <property type="protein sequence ID" value="KKU69136.1"/>
    <property type="molecule type" value="Genomic_DNA"/>
</dbReference>
<accession>A0A0G1SIA5</accession>
<sequence length="331" mass="36188">MINIKSRKFLLISGLAVLSVISVVYLLSVTKKSSPSPTSNIPIPKITSPVEREVVIKSELKESDVSIPSSVPIYRLSSDPLSPTQIALVAARLGFNTQPTVLTDANYGDVYFWYSSEMSLRIIPTDYLFDYGVNLDPLPANSYPSDESLVDAARQFLEKNILPADTSVQLSSLTFINPTTEGFETAPKDDSSLADIKFLEKVNNLTVVNDTVEIGTINVRIARNLTVISVYADIVPSLDKQQDVPLKMFVNLVDSVSSAKLQSLNEGNVDIFTTPSSNIEKIVVNEASLAYYKVSSKQSNLLQPIFVLKGQAYLKNGQVVSALLHLPAAKE</sequence>
<dbReference type="Proteomes" id="UP000034565">
    <property type="component" value="Unassembled WGS sequence"/>
</dbReference>
<dbReference type="AlphaFoldDB" id="A0A0G1SIA5"/>
<organism evidence="1 2">
    <name type="scientific">Candidatus Amesbacteria bacterium GW2011_GWA1_47_20</name>
    <dbReference type="NCBI Taxonomy" id="1618354"/>
    <lineage>
        <taxon>Bacteria</taxon>
        <taxon>Candidatus Amesiibacteriota</taxon>
    </lineage>
</organism>
<evidence type="ECO:0000313" key="1">
    <source>
        <dbReference type="EMBL" id="KKU69136.1"/>
    </source>
</evidence>
<protein>
    <submittedName>
        <fullName evidence="1">Uncharacterized protein</fullName>
    </submittedName>
</protein>
<evidence type="ECO:0000313" key="2">
    <source>
        <dbReference type="Proteomes" id="UP000034565"/>
    </source>
</evidence>
<reference evidence="1 2" key="1">
    <citation type="journal article" date="2015" name="Nature">
        <title>rRNA introns, odd ribosomes, and small enigmatic genomes across a large radiation of phyla.</title>
        <authorList>
            <person name="Brown C.T."/>
            <person name="Hug L.A."/>
            <person name="Thomas B.C."/>
            <person name="Sharon I."/>
            <person name="Castelle C.J."/>
            <person name="Singh A."/>
            <person name="Wilkins M.J."/>
            <person name="Williams K.H."/>
            <person name="Banfield J.F."/>
        </authorList>
    </citation>
    <scope>NUCLEOTIDE SEQUENCE [LARGE SCALE GENOMIC DNA]</scope>
</reference>